<dbReference type="AlphaFoldDB" id="A0A916JPL2"/>
<evidence type="ECO:0000313" key="2">
    <source>
        <dbReference type="Proteomes" id="UP000683507"/>
    </source>
</evidence>
<organism evidence="1 2">
    <name type="scientific">Parvicella tangerina</name>
    <dbReference type="NCBI Taxonomy" id="2829795"/>
    <lineage>
        <taxon>Bacteria</taxon>
        <taxon>Pseudomonadati</taxon>
        <taxon>Bacteroidota</taxon>
        <taxon>Flavobacteriia</taxon>
        <taxon>Flavobacteriales</taxon>
        <taxon>Parvicellaceae</taxon>
        <taxon>Parvicella</taxon>
    </lineage>
</organism>
<accession>A0A916JPL2</accession>
<dbReference type="Gene3D" id="2.40.160.60">
    <property type="entry name" value="Outer membrane protein transport protein (OMPP1/FadL/TodX)"/>
    <property type="match status" value="1"/>
</dbReference>
<keyword evidence="2" id="KW-1185">Reference proteome</keyword>
<protein>
    <submittedName>
        <fullName evidence="1">Uncharacterized protein</fullName>
    </submittedName>
</protein>
<dbReference type="EMBL" id="OU015584">
    <property type="protein sequence ID" value="CAG5085879.1"/>
    <property type="molecule type" value="Genomic_DNA"/>
</dbReference>
<gene>
    <name evidence="1" type="ORF">CRYO30217_02919</name>
</gene>
<dbReference type="KEGG" id="ptan:CRYO30217_02919"/>
<name>A0A916JPL2_9FLAO</name>
<sequence length="373" mass="43573">MRISFLAIVFLVNLSGISQLSFFGEMGGVRLRESSLNNGRMYDSQEFSFSPLLASPGLGLRLCSEENVKMSSKLNFLQYSEGYKRETLKHYDGNSILYSDYEYHNYYMQSNNFHQWIQFSNSLELSGDKNRFNFSIGFHGIFQLKSIKQAYYRDEILDSTTWNVVYVDEYYYKNIEAKTKYFFWGFNFGFSYRFLDKEIYYMSIGYDYSIADVRIWGDYTMDSWHTLYFQFGLKNTTEQESKSDLDKFRLRNTVGAYLYDEGVGVGGDVGMMYSVLPNLSFGVSPQFVSLFTSNVRYTAPLFGVSGFINYSPTKIFDLEAGFGKYFCDFPLEKEFFPRIRGTVSIPTNKFRFGIYVQYENWKPGLGFAWQLSE</sequence>
<evidence type="ECO:0000313" key="1">
    <source>
        <dbReference type="EMBL" id="CAG5085879.1"/>
    </source>
</evidence>
<dbReference type="Proteomes" id="UP000683507">
    <property type="component" value="Chromosome"/>
</dbReference>
<reference evidence="1" key="1">
    <citation type="submission" date="2021-04" db="EMBL/GenBank/DDBJ databases">
        <authorList>
            <person name="Rodrigo-Torres L."/>
            <person name="Arahal R. D."/>
            <person name="Lucena T."/>
        </authorList>
    </citation>
    <scope>NUCLEOTIDE SEQUENCE</scope>
    <source>
        <strain evidence="1">AS29M-1</strain>
    </source>
</reference>
<proteinExistence type="predicted"/>